<dbReference type="OrthoDB" id="713689at2"/>
<evidence type="ECO:0000313" key="1">
    <source>
        <dbReference type="EMBL" id="RVU23413.1"/>
    </source>
</evidence>
<organism evidence="1 2">
    <name type="scientific">Sandaracinomonas limnophila</name>
    <dbReference type="NCBI Taxonomy" id="1862386"/>
    <lineage>
        <taxon>Bacteria</taxon>
        <taxon>Pseudomonadati</taxon>
        <taxon>Bacteroidota</taxon>
        <taxon>Cytophagia</taxon>
        <taxon>Cytophagales</taxon>
        <taxon>Flectobacillaceae</taxon>
        <taxon>Sandaracinomonas</taxon>
    </lineage>
</organism>
<reference evidence="1 2" key="1">
    <citation type="submission" date="2019-01" db="EMBL/GenBank/DDBJ databases">
        <authorList>
            <person name="Chen W.-M."/>
        </authorList>
    </citation>
    <scope>NUCLEOTIDE SEQUENCE [LARGE SCALE GENOMIC DNA]</scope>
    <source>
        <strain evidence="1 2">FSY-15</strain>
    </source>
</reference>
<evidence type="ECO:0000313" key="2">
    <source>
        <dbReference type="Proteomes" id="UP000282832"/>
    </source>
</evidence>
<dbReference type="EMBL" id="SACY01000006">
    <property type="protein sequence ID" value="RVU23413.1"/>
    <property type="molecule type" value="Genomic_DNA"/>
</dbReference>
<dbReference type="PROSITE" id="PS51257">
    <property type="entry name" value="PROKAR_LIPOPROTEIN"/>
    <property type="match status" value="1"/>
</dbReference>
<accession>A0A437PMA6</accession>
<comment type="caution">
    <text evidence="1">The sequence shown here is derived from an EMBL/GenBank/DDBJ whole genome shotgun (WGS) entry which is preliminary data.</text>
</comment>
<keyword evidence="2" id="KW-1185">Reference proteome</keyword>
<dbReference type="RefSeq" id="WP_127805643.1">
    <property type="nucleotide sequence ID" value="NZ_SACY01000006.1"/>
</dbReference>
<proteinExistence type="predicted"/>
<protein>
    <submittedName>
        <fullName evidence="1">Uncharacterized protein</fullName>
    </submittedName>
</protein>
<sequence>MKHLGLLLFLISVLSCSRNNIDVSDDNEGITTVQLTVVPVSESFSDNELETESGTNYFWREGKGDLVQLDKNQNYYLQISYLNESGLNVSDETEEIEKESDAHLVLIKSTPEDFINVKFLDKDSKGRKLGLKNKIKGSNKGGGNLRVILLHQPPVHGKDVKDGINENIGSTDSDVSFPIIIK</sequence>
<dbReference type="Proteomes" id="UP000282832">
    <property type="component" value="Unassembled WGS sequence"/>
</dbReference>
<dbReference type="AlphaFoldDB" id="A0A437PMA6"/>
<name>A0A437PMA6_9BACT</name>
<gene>
    <name evidence="1" type="ORF">EOJ36_11825</name>
</gene>